<comment type="subcellular location">
    <subcellularLocation>
        <location evidence="1">Cell membrane</location>
        <topology evidence="1">Multi-pass membrane protein</topology>
    </subcellularLocation>
</comment>
<evidence type="ECO:0000313" key="11">
    <source>
        <dbReference type="Proteomes" id="UP000705823"/>
    </source>
</evidence>
<dbReference type="AlphaFoldDB" id="A0A8J8PC49"/>
<keyword evidence="5 8" id="KW-0812">Transmembrane</keyword>
<feature type="transmembrane region" description="Helical" evidence="8">
    <location>
        <begin position="144"/>
        <end position="167"/>
    </location>
</feature>
<dbReference type="GO" id="GO:0008610">
    <property type="term" value="P:lipid biosynthetic process"/>
    <property type="evidence" value="ECO:0007669"/>
    <property type="project" value="UniProtKB-ARBA"/>
</dbReference>
<evidence type="ECO:0000256" key="5">
    <source>
        <dbReference type="ARBA" id="ARBA00022692"/>
    </source>
</evidence>
<dbReference type="PANTHER" id="PTHR33908">
    <property type="entry name" value="MANNOSYLTRANSFERASE YKCB-RELATED"/>
    <property type="match status" value="1"/>
</dbReference>
<dbReference type="Pfam" id="PF25230">
    <property type="entry name" value="DUF7846"/>
    <property type="match status" value="1"/>
</dbReference>
<evidence type="ECO:0000256" key="7">
    <source>
        <dbReference type="ARBA" id="ARBA00023136"/>
    </source>
</evidence>
<evidence type="ECO:0000256" key="4">
    <source>
        <dbReference type="ARBA" id="ARBA00022679"/>
    </source>
</evidence>
<accession>A0A8J8PC49</accession>
<feature type="transmembrane region" description="Helical" evidence="8">
    <location>
        <begin position="407"/>
        <end position="431"/>
    </location>
</feature>
<feature type="transmembrane region" description="Helical" evidence="8">
    <location>
        <begin position="332"/>
        <end position="354"/>
    </location>
</feature>
<protein>
    <recommendedName>
        <fullName evidence="9">DUF7846 domain-containing protein</fullName>
    </recommendedName>
</protein>
<comment type="caution">
    <text evidence="10">The sequence shown here is derived from an EMBL/GenBank/DDBJ whole genome shotgun (WGS) entry which is preliminary data.</text>
</comment>
<keyword evidence="6 8" id="KW-1133">Transmembrane helix</keyword>
<feature type="transmembrane region" description="Helical" evidence="8">
    <location>
        <begin position="117"/>
        <end position="137"/>
    </location>
</feature>
<organism evidence="10 11">
    <name type="scientific">Halonotius terrestris</name>
    <dbReference type="NCBI Taxonomy" id="2487750"/>
    <lineage>
        <taxon>Archaea</taxon>
        <taxon>Methanobacteriati</taxon>
        <taxon>Methanobacteriota</taxon>
        <taxon>Stenosarchaea group</taxon>
        <taxon>Halobacteria</taxon>
        <taxon>Halobacteriales</taxon>
        <taxon>Haloferacaceae</taxon>
        <taxon>Halonotius</taxon>
    </lineage>
</organism>
<name>A0A8J8PC49_9EURY</name>
<keyword evidence="11" id="KW-1185">Reference proteome</keyword>
<sequence>MDRLAERGRGLRVERLRDRFDTGTAGYLALGAGAGLAVFLIAVFVFPYHSVNHDEGVYLMQASMLLEGQLTLSAGELADVFRPWFFIENGGDLYSKYNPVPAAMFAVSMALFGEPRVTLAAVAGGNAVLVAVLGSMVADRRVGLLAGGLFAISPMTLFTSSVFLPYAPTTLLNLSFAVAYLHGVRTGSLRAAAAAGIAIGLAAFSRPYTAILFAAPFILHAVWTVGRGLWTDDRSLGQQARLLGSRAGVRSLPNAVQRNILTGIGGTAFVGITLAYNTVLTGDPLVFPYQAFAPLDGPGFGFREILGHEVVYTLDLALESNRYALQFLGTRWFAGGVIGTLAAALGLLVAAQWWRGRDREWGSTAGLPLAGLFVSVPIGNIPFWGTHNMLAELDDPANGLVSHFGPFYYFDLLVPLSIFAALGLVVGWRWLRGGGTFDRLIAATSPTAARRIAVAVALVAALAVGGVTAGAVAEPLDRNMAYTEKYETVYEPIESTDFENALVFIPDPYGPWQNHPFQSLRNDPGFDGEVVYARDRDPAGNFEVLAAYPNRSVYRFAYRGVWTPEPDQFVSPKLESLSTPTGESLTGETRVGVADRVGRATVTIEADGETVTRDIDAPDETISANWTLENGSARLVSVNGTAVTTGNTSITIDATENVGLRITLVDTGGNTYTYQQWTAVQSTPAGLQAVTPAERRVCRLTTDCDPEDAYLPDDPTAHPEWATFETDVSVAG</sequence>
<evidence type="ECO:0000256" key="6">
    <source>
        <dbReference type="ARBA" id="ARBA00022989"/>
    </source>
</evidence>
<dbReference type="InterPro" id="IPR050297">
    <property type="entry name" value="LipidA_mod_glycosyltrf_83"/>
</dbReference>
<keyword evidence="7 8" id="KW-0472">Membrane</keyword>
<gene>
    <name evidence="10" type="ORF">EGH24_08880</name>
</gene>
<feature type="transmembrane region" description="Helical" evidence="8">
    <location>
        <begin position="366"/>
        <end position="387"/>
    </location>
</feature>
<feature type="transmembrane region" description="Helical" evidence="8">
    <location>
        <begin position="25"/>
        <end position="48"/>
    </location>
</feature>
<evidence type="ECO:0000259" key="9">
    <source>
        <dbReference type="Pfam" id="PF25230"/>
    </source>
</evidence>
<proteinExistence type="predicted"/>
<dbReference type="InterPro" id="IPR057168">
    <property type="entry name" value="DUF7846"/>
</dbReference>
<keyword evidence="3" id="KW-0328">Glycosyltransferase</keyword>
<feature type="transmembrane region" description="Helical" evidence="8">
    <location>
        <begin position="211"/>
        <end position="230"/>
    </location>
</feature>
<dbReference type="OrthoDB" id="157326at2157"/>
<dbReference type="Proteomes" id="UP000705823">
    <property type="component" value="Unassembled WGS sequence"/>
</dbReference>
<reference evidence="10" key="1">
    <citation type="submission" date="2019-02" db="EMBL/GenBank/DDBJ databases">
        <title>Halonotius sp. a new haloarchaeum isolated from saline soil.</title>
        <authorList>
            <person name="Duran-Viseras A."/>
            <person name="Sanchez-Porro C."/>
            <person name="Ventosa A."/>
        </authorList>
    </citation>
    <scope>NUCLEOTIDE SEQUENCE</scope>
    <source>
        <strain evidence="10">F15B</strain>
    </source>
</reference>
<dbReference type="EMBL" id="RKLU01000003">
    <property type="protein sequence ID" value="TQQ81363.1"/>
    <property type="molecule type" value="Genomic_DNA"/>
</dbReference>
<keyword evidence="4" id="KW-0808">Transferase</keyword>
<evidence type="ECO:0000256" key="1">
    <source>
        <dbReference type="ARBA" id="ARBA00004651"/>
    </source>
</evidence>
<evidence type="ECO:0000256" key="2">
    <source>
        <dbReference type="ARBA" id="ARBA00022475"/>
    </source>
</evidence>
<evidence type="ECO:0000256" key="3">
    <source>
        <dbReference type="ARBA" id="ARBA00022676"/>
    </source>
</evidence>
<dbReference type="GO" id="GO:0005886">
    <property type="term" value="C:plasma membrane"/>
    <property type="evidence" value="ECO:0007669"/>
    <property type="project" value="UniProtKB-SubCell"/>
</dbReference>
<keyword evidence="2" id="KW-1003">Cell membrane</keyword>
<evidence type="ECO:0000313" key="10">
    <source>
        <dbReference type="EMBL" id="TQQ81363.1"/>
    </source>
</evidence>
<evidence type="ECO:0000256" key="8">
    <source>
        <dbReference type="SAM" id="Phobius"/>
    </source>
</evidence>
<feature type="domain" description="DUF7846" evidence="9">
    <location>
        <begin position="501"/>
        <end position="676"/>
    </location>
</feature>
<dbReference type="GO" id="GO:0016763">
    <property type="term" value="F:pentosyltransferase activity"/>
    <property type="evidence" value="ECO:0007669"/>
    <property type="project" value="TreeGrafter"/>
</dbReference>
<dbReference type="PANTHER" id="PTHR33908:SF11">
    <property type="entry name" value="MEMBRANE PROTEIN"/>
    <property type="match status" value="1"/>
</dbReference>
<feature type="transmembrane region" description="Helical" evidence="8">
    <location>
        <begin position="452"/>
        <end position="473"/>
    </location>
</feature>